<keyword evidence="6" id="KW-0732">Signal</keyword>
<evidence type="ECO:0000256" key="2">
    <source>
        <dbReference type="ARBA" id="ARBA00023136"/>
    </source>
</evidence>
<evidence type="ECO:0000313" key="9">
    <source>
        <dbReference type="Proteomes" id="UP000317935"/>
    </source>
</evidence>
<dbReference type="AlphaFoldDB" id="A0A6J4D1M1"/>
<dbReference type="InterPro" id="IPR050330">
    <property type="entry name" value="Bact_OuterMem_StrucFunc"/>
</dbReference>
<gene>
    <name evidence="8" type="primary">palA</name>
    <name evidence="8" type="ORF">SNTW_16070</name>
</gene>
<dbReference type="PROSITE" id="PS51123">
    <property type="entry name" value="OMPA_2"/>
    <property type="match status" value="1"/>
</dbReference>
<dbReference type="Gene3D" id="3.30.1330.60">
    <property type="entry name" value="OmpA-like domain"/>
    <property type="match status" value="1"/>
</dbReference>
<evidence type="ECO:0000256" key="1">
    <source>
        <dbReference type="ARBA" id="ARBA00004442"/>
    </source>
</evidence>
<dbReference type="Proteomes" id="UP000317935">
    <property type="component" value="Chromosome"/>
</dbReference>
<name>A0A6J4D1M1_9HELI</name>
<dbReference type="GeneID" id="56928787"/>
<feature type="chain" id="PRO_5026856723" evidence="6">
    <location>
        <begin position="22"/>
        <end position="181"/>
    </location>
</feature>
<feature type="region of interest" description="Disordered" evidence="5">
    <location>
        <begin position="24"/>
        <end position="68"/>
    </location>
</feature>
<dbReference type="InterPro" id="IPR006665">
    <property type="entry name" value="OmpA-like"/>
</dbReference>
<sequence length="181" mass="19924">MKKWVLSGSVLAFVLMVGCSGQVGSTPAAQQTPPSAQQVASQPPENKTVPKEQVHEQPAPQEKPKPQIESGTVVGQVYFSFDKYDIRADMESVIDQAAQKIKESQMKVLLEGNTDEFGSGEYNFALANKRALSVKQALIIKGIAQDTIRVVSLGETKPSCQEKNKTCYRKNRRVDIKVVEE</sequence>
<protein>
    <submittedName>
        <fullName evidence="8">Peptidoglycan-associated lipoprotein PalA</fullName>
    </submittedName>
</protein>
<comment type="subcellular location">
    <subcellularLocation>
        <location evidence="1">Cell outer membrane</location>
    </subcellularLocation>
</comment>
<dbReference type="OrthoDB" id="9809164at2"/>
<evidence type="ECO:0000256" key="5">
    <source>
        <dbReference type="SAM" id="MobiDB-lite"/>
    </source>
</evidence>
<proteinExistence type="predicted"/>
<feature type="signal peptide" evidence="6">
    <location>
        <begin position="1"/>
        <end position="21"/>
    </location>
</feature>
<dbReference type="InterPro" id="IPR006664">
    <property type="entry name" value="OMP_bac"/>
</dbReference>
<feature type="domain" description="OmpA-like" evidence="7">
    <location>
        <begin position="66"/>
        <end position="181"/>
    </location>
</feature>
<keyword evidence="3" id="KW-0998">Cell outer membrane</keyword>
<dbReference type="RefSeq" id="WP_006564999.1">
    <property type="nucleotide sequence ID" value="NZ_AP019774.1"/>
</dbReference>
<evidence type="ECO:0000256" key="3">
    <source>
        <dbReference type="ARBA" id="ARBA00023237"/>
    </source>
</evidence>
<dbReference type="Pfam" id="PF00691">
    <property type="entry name" value="OmpA"/>
    <property type="match status" value="1"/>
</dbReference>
<feature type="compositionally biased region" description="Low complexity" evidence="5">
    <location>
        <begin position="25"/>
        <end position="44"/>
    </location>
</feature>
<evidence type="ECO:0000256" key="4">
    <source>
        <dbReference type="PROSITE-ProRule" id="PRU00473"/>
    </source>
</evidence>
<dbReference type="GO" id="GO:0009279">
    <property type="term" value="C:cell outer membrane"/>
    <property type="evidence" value="ECO:0007669"/>
    <property type="project" value="UniProtKB-SubCell"/>
</dbReference>
<keyword evidence="2 4" id="KW-0472">Membrane</keyword>
<dbReference type="PRINTS" id="PR01021">
    <property type="entry name" value="OMPADOMAIN"/>
</dbReference>
<reference evidence="8 9" key="1">
    <citation type="submission" date="2019-06" db="EMBL/GenBank/DDBJ databases">
        <title>Complete genome sequence of Helicobacter suis SNTW101c.</title>
        <authorList>
            <person name="Rimbara E."/>
            <person name="Suzuki M."/>
            <person name="Matsui H."/>
            <person name="Nakamura M."/>
            <person name="Mori S."/>
            <person name="Shibayama K."/>
        </authorList>
    </citation>
    <scope>NUCLEOTIDE SEQUENCE [LARGE SCALE GENOMIC DNA]</scope>
    <source>
        <strain evidence="8 9">SNTW101c</strain>
    </source>
</reference>
<dbReference type="InterPro" id="IPR036737">
    <property type="entry name" value="OmpA-like_sf"/>
</dbReference>
<dbReference type="CDD" id="cd07185">
    <property type="entry name" value="OmpA_C-like"/>
    <property type="match status" value="1"/>
</dbReference>
<dbReference type="PANTHER" id="PTHR30329:SF21">
    <property type="entry name" value="LIPOPROTEIN YIAD-RELATED"/>
    <property type="match status" value="1"/>
</dbReference>
<accession>A0A6J4D1M1</accession>
<evidence type="ECO:0000259" key="7">
    <source>
        <dbReference type="PROSITE" id="PS51123"/>
    </source>
</evidence>
<dbReference type="PROSITE" id="PS51257">
    <property type="entry name" value="PROKAR_LIPOPROTEIN"/>
    <property type="match status" value="1"/>
</dbReference>
<dbReference type="EMBL" id="AP019774">
    <property type="protein sequence ID" value="BCD70962.1"/>
    <property type="molecule type" value="Genomic_DNA"/>
</dbReference>
<dbReference type="SUPFAM" id="SSF103088">
    <property type="entry name" value="OmpA-like"/>
    <property type="match status" value="1"/>
</dbReference>
<evidence type="ECO:0000313" key="8">
    <source>
        <dbReference type="EMBL" id="BCD70962.1"/>
    </source>
</evidence>
<keyword evidence="8" id="KW-0449">Lipoprotein</keyword>
<evidence type="ECO:0000256" key="6">
    <source>
        <dbReference type="SAM" id="SignalP"/>
    </source>
</evidence>
<dbReference type="PANTHER" id="PTHR30329">
    <property type="entry name" value="STATOR ELEMENT OF FLAGELLAR MOTOR COMPLEX"/>
    <property type="match status" value="1"/>
</dbReference>
<organism evidence="8 9">
    <name type="scientific">Helicobacter suis</name>
    <dbReference type="NCBI Taxonomy" id="104628"/>
    <lineage>
        <taxon>Bacteria</taxon>
        <taxon>Pseudomonadati</taxon>
        <taxon>Campylobacterota</taxon>
        <taxon>Epsilonproteobacteria</taxon>
        <taxon>Campylobacterales</taxon>
        <taxon>Helicobacteraceae</taxon>
        <taxon>Helicobacter</taxon>
    </lineage>
</organism>